<keyword evidence="2" id="KW-0479">Metal-binding</keyword>
<evidence type="ECO:0000256" key="2">
    <source>
        <dbReference type="ARBA" id="ARBA00022723"/>
    </source>
</evidence>
<reference evidence="5" key="1">
    <citation type="submission" date="2015-02" db="EMBL/GenBank/DDBJ databases">
        <title>Complete Genome Sequencing of Pandoraea vervacti NS15 sp. nov.</title>
        <authorList>
            <person name="Chan K.-G."/>
        </authorList>
    </citation>
    <scope>NUCLEOTIDE SEQUENCE [LARGE SCALE GENOMIC DNA]</scope>
    <source>
        <strain evidence="5">NS15</strain>
        <plasmid evidence="5">pPV15</plasmid>
    </source>
</reference>
<sequence length="94" mass="10678">MHETGIVRELVERIVLAARGAGARRIRGAQVWIGALAPFSPEHFREHFEKEARGTPVEATRLHIECSDDMLHDQAQYVMLQWLDLELPDDSEGT</sequence>
<gene>
    <name evidence="4" type="ORF">UC34_24685</name>
</gene>
<proteinExistence type="predicted"/>
<evidence type="ECO:0008006" key="6">
    <source>
        <dbReference type="Google" id="ProtNLM"/>
    </source>
</evidence>
<keyword evidence="3" id="KW-0862">Zinc</keyword>
<dbReference type="InterPro" id="IPR000688">
    <property type="entry name" value="HypA/HybF"/>
</dbReference>
<evidence type="ECO:0000256" key="1">
    <source>
        <dbReference type="ARBA" id="ARBA00022596"/>
    </source>
</evidence>
<name>A0ABM5T569_9BURK</name>
<accession>A0ABM5T569</accession>
<evidence type="ECO:0000313" key="4">
    <source>
        <dbReference type="EMBL" id="AJP60121.1"/>
    </source>
</evidence>
<keyword evidence="5" id="KW-1185">Reference proteome</keyword>
<protein>
    <recommendedName>
        <fullName evidence="6">Hydrogenase nickel incorporation protein HypA</fullName>
    </recommendedName>
</protein>
<evidence type="ECO:0000256" key="3">
    <source>
        <dbReference type="ARBA" id="ARBA00022833"/>
    </source>
</evidence>
<dbReference type="Proteomes" id="UP000035085">
    <property type="component" value="Plasmid pPV15"/>
</dbReference>
<evidence type="ECO:0000313" key="5">
    <source>
        <dbReference type="Proteomes" id="UP000035085"/>
    </source>
</evidence>
<keyword evidence="1" id="KW-0533">Nickel</keyword>
<dbReference type="Pfam" id="PF01155">
    <property type="entry name" value="HypA"/>
    <property type="match status" value="1"/>
</dbReference>
<dbReference type="Gene3D" id="3.30.2320.50">
    <property type="match status" value="1"/>
</dbReference>
<dbReference type="EMBL" id="CP010898">
    <property type="protein sequence ID" value="AJP60121.1"/>
    <property type="molecule type" value="Genomic_DNA"/>
</dbReference>
<geneLocation type="plasmid" evidence="4 5">
    <name>pPV15</name>
</geneLocation>
<organism evidence="4 5">
    <name type="scientific">Pandoraea vervacti</name>
    <dbReference type="NCBI Taxonomy" id="656178"/>
    <lineage>
        <taxon>Bacteria</taxon>
        <taxon>Pseudomonadati</taxon>
        <taxon>Pseudomonadota</taxon>
        <taxon>Betaproteobacteria</taxon>
        <taxon>Burkholderiales</taxon>
        <taxon>Burkholderiaceae</taxon>
        <taxon>Pandoraea</taxon>
    </lineage>
</organism>
<keyword evidence="4" id="KW-0614">Plasmid</keyword>